<feature type="transmembrane region" description="Helical" evidence="8">
    <location>
        <begin position="74"/>
        <end position="96"/>
    </location>
</feature>
<keyword evidence="3" id="KW-1003">Cell membrane</keyword>
<dbReference type="InterPro" id="IPR018107">
    <property type="entry name" value="Na-dicarboxylate_symporter_CS"/>
</dbReference>
<feature type="transmembrane region" description="Helical" evidence="8">
    <location>
        <begin position="37"/>
        <end position="62"/>
    </location>
</feature>
<dbReference type="InterPro" id="IPR001991">
    <property type="entry name" value="Na-dicarboxylate_symporter"/>
</dbReference>
<comment type="subcellular location">
    <subcellularLocation>
        <location evidence="1">Cell membrane</location>
        <topology evidence="1">Multi-pass membrane protein</topology>
    </subcellularLocation>
</comment>
<feature type="transmembrane region" description="Helical" evidence="8">
    <location>
        <begin position="341"/>
        <end position="365"/>
    </location>
</feature>
<proteinExistence type="predicted"/>
<keyword evidence="6 8" id="KW-1133">Transmembrane helix</keyword>
<feature type="transmembrane region" description="Helical" evidence="8">
    <location>
        <begin position="242"/>
        <end position="263"/>
    </location>
</feature>
<feature type="transmembrane region" description="Helical" evidence="8">
    <location>
        <begin position="130"/>
        <end position="154"/>
    </location>
</feature>
<evidence type="ECO:0000256" key="5">
    <source>
        <dbReference type="ARBA" id="ARBA00022847"/>
    </source>
</evidence>
<organism evidence="9 10">
    <name type="scientific">Metabacillus niabensis</name>
    <dbReference type="NCBI Taxonomy" id="324854"/>
    <lineage>
        <taxon>Bacteria</taxon>
        <taxon>Bacillati</taxon>
        <taxon>Bacillota</taxon>
        <taxon>Bacilli</taxon>
        <taxon>Bacillales</taxon>
        <taxon>Bacillaceae</taxon>
        <taxon>Metabacillus</taxon>
    </lineage>
</organism>
<dbReference type="PROSITE" id="PS00713">
    <property type="entry name" value="NA_DICARBOXYL_SYMP_1"/>
    <property type="match status" value="1"/>
</dbReference>
<dbReference type="Proteomes" id="UP001232245">
    <property type="component" value="Unassembled WGS sequence"/>
</dbReference>
<evidence type="ECO:0000256" key="8">
    <source>
        <dbReference type="SAM" id="Phobius"/>
    </source>
</evidence>
<protein>
    <submittedName>
        <fullName evidence="9">Na+/H+-dicarboxylate symporter</fullName>
    </submittedName>
</protein>
<gene>
    <name evidence="9" type="ORF">J2S02_003471</name>
</gene>
<dbReference type="InterPro" id="IPR036458">
    <property type="entry name" value="Na:dicarbo_symporter_sf"/>
</dbReference>
<accession>A0ABT9Z4E2</accession>
<evidence type="ECO:0000256" key="3">
    <source>
        <dbReference type="ARBA" id="ARBA00022475"/>
    </source>
</evidence>
<evidence type="ECO:0000313" key="9">
    <source>
        <dbReference type="EMBL" id="MDQ0227126.1"/>
    </source>
</evidence>
<comment type="caution">
    <text evidence="9">The sequence shown here is derived from an EMBL/GenBank/DDBJ whole genome shotgun (WGS) entry which is preliminary data.</text>
</comment>
<evidence type="ECO:0000313" key="10">
    <source>
        <dbReference type="Proteomes" id="UP001232245"/>
    </source>
</evidence>
<dbReference type="Pfam" id="PF00375">
    <property type="entry name" value="SDF"/>
    <property type="match status" value="1"/>
</dbReference>
<evidence type="ECO:0000256" key="1">
    <source>
        <dbReference type="ARBA" id="ARBA00004651"/>
    </source>
</evidence>
<keyword evidence="10" id="KW-1185">Reference proteome</keyword>
<keyword evidence="7 8" id="KW-0472">Membrane</keyword>
<dbReference type="Gene3D" id="1.10.3860.10">
    <property type="entry name" value="Sodium:dicarboxylate symporter"/>
    <property type="match status" value="1"/>
</dbReference>
<keyword evidence="5" id="KW-0769">Symport</keyword>
<dbReference type="PRINTS" id="PR00173">
    <property type="entry name" value="EDTRNSPORT"/>
</dbReference>
<dbReference type="RefSeq" id="WP_174881810.1">
    <property type="nucleotide sequence ID" value="NZ_CADEPK010000440.1"/>
</dbReference>
<name>A0ABT9Z4E2_9BACI</name>
<dbReference type="SUPFAM" id="SSF118215">
    <property type="entry name" value="Proton glutamate symport protein"/>
    <property type="match status" value="1"/>
</dbReference>
<dbReference type="PANTHER" id="PTHR42865:SF7">
    <property type="entry name" value="PROTON_GLUTAMATE-ASPARTATE SYMPORTER"/>
    <property type="match status" value="1"/>
</dbReference>
<feature type="transmembrane region" description="Helical" evidence="8">
    <location>
        <begin position="212"/>
        <end position="230"/>
    </location>
</feature>
<sequence length="399" mass="42068">MKFSTKVFIGLILGVIVGVLLQDNPDVAAMFKPIGDIFIKLIKMIMIPLVFSSLVIGITNLSDIKKVGEIGIKTFVYFMITTAIAVAIGLSVSSIIEPGKGMTIDSSVSEDKVEIPSFVDTITNIVPDNIFSALVNADLLQVIFFAVVLGVGIVKAKSRGELIKGFVVSIYDVVSIITDFIMKLTPIGVFGLMVPVVATNGLAVLLPLLKVIIAFYIAVILHMIIVYLFSVKFLSSYTIKEFITALLPAQLIAFTTCSSLAALPVTIKSVQEKLKVPKEVSGFVLTLGATINSDGNAIYQGIAVFFVAQAYGLDLSFGALLMVVLTGTLASIGAAGVPGAALVVVSLVLSTVGLPPEGIALIAGIDRILDMGRTLVNVTGDATTTVVINKSVNKSVLVR</sequence>
<dbReference type="EMBL" id="JAUSTZ010000008">
    <property type="protein sequence ID" value="MDQ0227126.1"/>
    <property type="molecule type" value="Genomic_DNA"/>
</dbReference>
<keyword evidence="2" id="KW-0813">Transport</keyword>
<evidence type="ECO:0000256" key="7">
    <source>
        <dbReference type="ARBA" id="ARBA00023136"/>
    </source>
</evidence>
<evidence type="ECO:0000256" key="2">
    <source>
        <dbReference type="ARBA" id="ARBA00022448"/>
    </source>
</evidence>
<reference evidence="9 10" key="1">
    <citation type="submission" date="2023-07" db="EMBL/GenBank/DDBJ databases">
        <title>Genomic Encyclopedia of Type Strains, Phase IV (KMG-IV): sequencing the most valuable type-strain genomes for metagenomic binning, comparative biology and taxonomic classification.</title>
        <authorList>
            <person name="Goeker M."/>
        </authorList>
    </citation>
    <scope>NUCLEOTIDE SEQUENCE [LARGE SCALE GENOMIC DNA]</scope>
    <source>
        <strain evidence="9 10">DSM 17723</strain>
    </source>
</reference>
<keyword evidence="4 8" id="KW-0812">Transmembrane</keyword>
<evidence type="ECO:0000256" key="4">
    <source>
        <dbReference type="ARBA" id="ARBA00022692"/>
    </source>
</evidence>
<feature type="transmembrane region" description="Helical" evidence="8">
    <location>
        <begin position="315"/>
        <end position="335"/>
    </location>
</feature>
<evidence type="ECO:0000256" key="6">
    <source>
        <dbReference type="ARBA" id="ARBA00022989"/>
    </source>
</evidence>
<feature type="transmembrane region" description="Helical" evidence="8">
    <location>
        <begin position="187"/>
        <end position="206"/>
    </location>
</feature>
<dbReference type="PANTHER" id="PTHR42865">
    <property type="entry name" value="PROTON/GLUTAMATE-ASPARTATE SYMPORTER"/>
    <property type="match status" value="1"/>
</dbReference>